<evidence type="ECO:0000313" key="3">
    <source>
        <dbReference type="Proteomes" id="UP000515158"/>
    </source>
</evidence>
<feature type="region of interest" description="Disordered" evidence="1">
    <location>
        <begin position="112"/>
        <end position="133"/>
    </location>
</feature>
<dbReference type="SUPFAM" id="SSF52047">
    <property type="entry name" value="RNI-like"/>
    <property type="match status" value="1"/>
</dbReference>
<proteinExistence type="predicted"/>
<reference evidence="4" key="1">
    <citation type="submission" date="2025-08" db="UniProtKB">
        <authorList>
            <consortium name="RefSeq"/>
        </authorList>
    </citation>
    <scope>IDENTIFICATION</scope>
    <source>
        <tissue evidence="4">Total insect</tissue>
    </source>
</reference>
<dbReference type="InParanoid" id="A0A6P9A969"/>
<dbReference type="InterPro" id="IPR001810">
    <property type="entry name" value="F-box_dom"/>
</dbReference>
<organism evidence="4">
    <name type="scientific">Thrips palmi</name>
    <name type="common">Melon thrips</name>
    <dbReference type="NCBI Taxonomy" id="161013"/>
    <lineage>
        <taxon>Eukaryota</taxon>
        <taxon>Metazoa</taxon>
        <taxon>Ecdysozoa</taxon>
        <taxon>Arthropoda</taxon>
        <taxon>Hexapoda</taxon>
        <taxon>Insecta</taxon>
        <taxon>Pterygota</taxon>
        <taxon>Neoptera</taxon>
        <taxon>Paraneoptera</taxon>
        <taxon>Thysanoptera</taxon>
        <taxon>Terebrantia</taxon>
        <taxon>Thripoidea</taxon>
        <taxon>Thripidae</taxon>
        <taxon>Thrips</taxon>
    </lineage>
</organism>
<dbReference type="SUPFAM" id="SSF81383">
    <property type="entry name" value="F-box domain"/>
    <property type="match status" value="1"/>
</dbReference>
<gene>
    <name evidence="4" type="primary">LOC117652951</name>
</gene>
<evidence type="ECO:0000313" key="4">
    <source>
        <dbReference type="RefSeq" id="XP_034254080.1"/>
    </source>
</evidence>
<dbReference type="PROSITE" id="PS50181">
    <property type="entry name" value="FBOX"/>
    <property type="match status" value="1"/>
</dbReference>
<feature type="compositionally biased region" description="Pro residues" evidence="1">
    <location>
        <begin position="8"/>
        <end position="18"/>
    </location>
</feature>
<dbReference type="SMART" id="SM00256">
    <property type="entry name" value="FBOX"/>
    <property type="match status" value="1"/>
</dbReference>
<dbReference type="Proteomes" id="UP000515158">
    <property type="component" value="Unplaced"/>
</dbReference>
<name>A0A6P9A969_THRPL</name>
<dbReference type="RefSeq" id="XP_034254080.1">
    <property type="nucleotide sequence ID" value="XM_034398189.1"/>
</dbReference>
<evidence type="ECO:0000256" key="1">
    <source>
        <dbReference type="SAM" id="MobiDB-lite"/>
    </source>
</evidence>
<dbReference type="KEGG" id="tpal:117652951"/>
<dbReference type="InterPro" id="IPR032675">
    <property type="entry name" value="LRR_dom_sf"/>
</dbReference>
<evidence type="ECO:0000259" key="2">
    <source>
        <dbReference type="PROSITE" id="PS50181"/>
    </source>
</evidence>
<protein>
    <submittedName>
        <fullName evidence="4">Uncharacterized protein LOC117652951 isoform X1</fullName>
    </submittedName>
</protein>
<dbReference type="GeneID" id="117652951"/>
<dbReference type="Gene3D" id="1.20.1280.50">
    <property type="match status" value="1"/>
</dbReference>
<accession>A0A6P9A969</accession>
<feature type="region of interest" description="Disordered" evidence="1">
    <location>
        <begin position="1"/>
        <end position="22"/>
    </location>
</feature>
<dbReference type="AlphaFoldDB" id="A0A6P9A969"/>
<dbReference type="InterPro" id="IPR036047">
    <property type="entry name" value="F-box-like_dom_sf"/>
</dbReference>
<keyword evidence="3" id="KW-1185">Reference proteome</keyword>
<dbReference type="Gene3D" id="3.80.10.10">
    <property type="entry name" value="Ribonuclease Inhibitor"/>
    <property type="match status" value="1"/>
</dbReference>
<sequence>MGVGLRARPPPTPGPAESPSPRRVRQQSASAAASNASQQLVFVQLCTALWFTPYFFATDAEDTFESYGIYKSRHRFILRGPHSRLKALLEGDFILDHCRNLTVMESLRKSPKAAADGQTMAKEEVPSQGPNEETSLLSLPDDDLLSVLEYLSTPDLLSCRAVCHRLRDVALRPELWRRRSFNFGRRRPRSFDGSDCFDFGPRDLPTRSLEAAVLRVAPCASSLSMWFAAHSDALGTLAATTRCAAAELILVVGNDPARMEAAKLVIRNQAALGTLRTLNVSVDSLIAIDALADLLAEAFSTQGLTRLVVWVDRKVEWPKGSEPAPLIPASIKEVALTNVDPRFVHCVLRSHAATLQAVMLRWDCHGVAPLLAAIPGLRHLDCPVMEDLPLVAKCASLRSLNLTVKECHDEASFQAAAAFLRAATHLEELQLDGYSLSSVPVEQGLLTALASSGRDALRKLGFSFFTELDDRLEMELASALPGLPALEWLVLPRSVFRRVQAAINPGSLPRLRGLSIPEWTYEAVCAHASMHEPDVCRVLASYTHFLLVVRNRLCGEQRRCEHCAKGCHGVPWPTGEFLVGFYTHEAPGKEAVDGLSWGSPCETWMKV</sequence>
<dbReference type="Pfam" id="PF12937">
    <property type="entry name" value="F-box-like"/>
    <property type="match status" value="1"/>
</dbReference>
<feature type="domain" description="F-box" evidence="2">
    <location>
        <begin position="133"/>
        <end position="179"/>
    </location>
</feature>